<dbReference type="InterPro" id="IPR001647">
    <property type="entry name" value="HTH_TetR"/>
</dbReference>
<evidence type="ECO:0000313" key="7">
    <source>
        <dbReference type="Proteomes" id="UP000187851"/>
    </source>
</evidence>
<evidence type="ECO:0000256" key="4">
    <source>
        <dbReference type="PROSITE-ProRule" id="PRU00335"/>
    </source>
</evidence>
<evidence type="ECO:0000256" key="2">
    <source>
        <dbReference type="ARBA" id="ARBA00023125"/>
    </source>
</evidence>
<dbReference type="InterPro" id="IPR050109">
    <property type="entry name" value="HTH-type_TetR-like_transc_reg"/>
</dbReference>
<evidence type="ECO:0000256" key="3">
    <source>
        <dbReference type="ARBA" id="ARBA00023163"/>
    </source>
</evidence>
<dbReference type="SUPFAM" id="SSF46689">
    <property type="entry name" value="Homeodomain-like"/>
    <property type="match status" value="1"/>
</dbReference>
<proteinExistence type="predicted"/>
<dbReference type="PROSITE" id="PS01081">
    <property type="entry name" value="HTH_TETR_1"/>
    <property type="match status" value="1"/>
</dbReference>
<keyword evidence="2 4" id="KW-0238">DNA-binding</keyword>
<dbReference type="EMBL" id="CP019458">
    <property type="protein sequence ID" value="AQA15706.1"/>
    <property type="molecule type" value="Genomic_DNA"/>
</dbReference>
<feature type="DNA-binding region" description="H-T-H motif" evidence="4">
    <location>
        <begin position="33"/>
        <end position="52"/>
    </location>
</feature>
<evidence type="ECO:0000259" key="5">
    <source>
        <dbReference type="PROSITE" id="PS50977"/>
    </source>
</evidence>
<dbReference type="PANTHER" id="PTHR30055">
    <property type="entry name" value="HTH-TYPE TRANSCRIPTIONAL REGULATOR RUTR"/>
    <property type="match status" value="1"/>
</dbReference>
<evidence type="ECO:0000256" key="1">
    <source>
        <dbReference type="ARBA" id="ARBA00023015"/>
    </source>
</evidence>
<keyword evidence="3" id="KW-0804">Transcription</keyword>
<keyword evidence="1" id="KW-0805">Transcription regulation</keyword>
<dbReference type="Proteomes" id="UP000187851">
    <property type="component" value="Chromosome"/>
</dbReference>
<evidence type="ECO:0000313" key="6">
    <source>
        <dbReference type="EMBL" id="AQA15706.1"/>
    </source>
</evidence>
<protein>
    <recommendedName>
        <fullName evidence="5">HTH tetR-type domain-containing protein</fullName>
    </recommendedName>
</protein>
<gene>
    <name evidence="6" type="ORF">BV401_40160</name>
</gene>
<dbReference type="InterPro" id="IPR023772">
    <property type="entry name" value="DNA-bd_HTH_TetR-type_CS"/>
</dbReference>
<dbReference type="PANTHER" id="PTHR30055:SF234">
    <property type="entry name" value="HTH-TYPE TRANSCRIPTIONAL REGULATOR BETI"/>
    <property type="match status" value="1"/>
</dbReference>
<accession>A0ABN4WIP0</accession>
<dbReference type="PRINTS" id="PR00455">
    <property type="entry name" value="HTHTETR"/>
</dbReference>
<reference evidence="6 7" key="1">
    <citation type="journal article" date="2017" name="J. Biotechnol.">
        <title>The complete genome sequence of Streptomyces autolyticus CGMCC 0516, the producer of geldanamycin, autolytimycin, reblastatin and elaiophylin.</title>
        <authorList>
            <person name="Yin M."/>
            <person name="Jiang M."/>
            <person name="Ren Z."/>
            <person name="Dong Y."/>
            <person name="Lu T."/>
        </authorList>
    </citation>
    <scope>NUCLEOTIDE SEQUENCE [LARGE SCALE GENOMIC DNA]</scope>
    <source>
        <strain evidence="6 7">CGMCC0516</strain>
    </source>
</reference>
<feature type="domain" description="HTH tetR-type" evidence="5">
    <location>
        <begin position="10"/>
        <end position="70"/>
    </location>
</feature>
<dbReference type="Pfam" id="PF00440">
    <property type="entry name" value="TetR_N"/>
    <property type="match status" value="1"/>
</dbReference>
<dbReference type="Gene3D" id="1.10.357.10">
    <property type="entry name" value="Tetracycline Repressor, domain 2"/>
    <property type="match status" value="1"/>
</dbReference>
<dbReference type="PROSITE" id="PS50977">
    <property type="entry name" value="HTH_TETR_2"/>
    <property type="match status" value="1"/>
</dbReference>
<name>A0ABN4WIP0_9ACTN</name>
<organism evidence="6 7">
    <name type="scientific">Streptomyces autolyticus</name>
    <dbReference type="NCBI Taxonomy" id="75293"/>
    <lineage>
        <taxon>Bacteria</taxon>
        <taxon>Bacillati</taxon>
        <taxon>Actinomycetota</taxon>
        <taxon>Actinomycetes</taxon>
        <taxon>Kitasatosporales</taxon>
        <taxon>Streptomycetaceae</taxon>
        <taxon>Streptomyces</taxon>
    </lineage>
</organism>
<dbReference type="InterPro" id="IPR009057">
    <property type="entry name" value="Homeodomain-like_sf"/>
</dbReference>
<sequence>MVTAMAEARGDTRERIQQVALELFTQHGYEKTSLREIADRLNVSTAALYYHFKTKADILSSVVDDLASSVEEVAEWGQAQPTTLDMRKGLLERLSQLVSSGKMRNLMLFSQENQAALREHPAGQRLQQGVQSMFALVIDPQADFADQLRAQLAVLAILLSNNDALSLLSEEAMPEEVRIAPAQRAEVTLKVAMELITQPGNGA</sequence>
<keyword evidence="7" id="KW-1185">Reference proteome</keyword>